<sequence>MQRIAYFSSSTARAEPDQLSTILASARSNNARLDITGLLCHYDGSFLQFLEGPPGAVEALYAQIARDRRHKDLVRVLDEPAQSRAFSNWSMALVDADRLDDAQQAFRQGLREVEITPGPESARLEVVLDSFRRWLR</sequence>
<dbReference type="PROSITE" id="PS50925">
    <property type="entry name" value="BLUF"/>
    <property type="match status" value="1"/>
</dbReference>
<accession>A0AB39KZ52</accession>
<dbReference type="SMART" id="SM01034">
    <property type="entry name" value="BLUF"/>
    <property type="match status" value="1"/>
</dbReference>
<dbReference type="SUPFAM" id="SSF54975">
    <property type="entry name" value="Acylphosphatase/BLUF domain-like"/>
    <property type="match status" value="1"/>
</dbReference>
<dbReference type="EMBL" id="CP158375">
    <property type="protein sequence ID" value="XDO98539.1"/>
    <property type="molecule type" value="Genomic_DNA"/>
</dbReference>
<dbReference type="InterPro" id="IPR007024">
    <property type="entry name" value="BLUF_domain"/>
</dbReference>
<organism evidence="2">
    <name type="scientific">Caulobacter sp. 73W</name>
    <dbReference type="NCBI Taxonomy" id="3161137"/>
    <lineage>
        <taxon>Bacteria</taxon>
        <taxon>Pseudomonadati</taxon>
        <taxon>Pseudomonadota</taxon>
        <taxon>Alphaproteobacteria</taxon>
        <taxon>Caulobacterales</taxon>
        <taxon>Caulobacteraceae</taxon>
        <taxon>Caulobacter</taxon>
    </lineage>
</organism>
<dbReference type="RefSeq" id="WP_369062414.1">
    <property type="nucleotide sequence ID" value="NZ_CP158375.1"/>
</dbReference>
<dbReference type="AlphaFoldDB" id="A0AB39KZ52"/>
<feature type="domain" description="BLUF" evidence="1">
    <location>
        <begin position="1"/>
        <end position="92"/>
    </location>
</feature>
<dbReference type="GO" id="GO:0009882">
    <property type="term" value="F:blue light photoreceptor activity"/>
    <property type="evidence" value="ECO:0007669"/>
    <property type="project" value="InterPro"/>
</dbReference>
<gene>
    <name evidence="2" type="ORF">ABOZ73_09015</name>
</gene>
<evidence type="ECO:0000259" key="1">
    <source>
        <dbReference type="PROSITE" id="PS50925"/>
    </source>
</evidence>
<dbReference type="Pfam" id="PF04940">
    <property type="entry name" value="BLUF"/>
    <property type="match status" value="1"/>
</dbReference>
<proteinExistence type="predicted"/>
<dbReference type="Gene3D" id="3.30.70.100">
    <property type="match status" value="1"/>
</dbReference>
<dbReference type="InterPro" id="IPR036046">
    <property type="entry name" value="Acylphosphatase-like_dom_sf"/>
</dbReference>
<protein>
    <submittedName>
        <fullName evidence="2">BLUF domain-containing protein</fullName>
    </submittedName>
</protein>
<name>A0AB39KZ52_9CAUL</name>
<evidence type="ECO:0000313" key="2">
    <source>
        <dbReference type="EMBL" id="XDO98539.1"/>
    </source>
</evidence>
<reference evidence="2" key="1">
    <citation type="submission" date="2024-06" db="EMBL/GenBank/DDBJ databases">
        <title>Caulobacter inopinatus, sp. nov.</title>
        <authorList>
            <person name="Donachie S.P."/>
        </authorList>
    </citation>
    <scope>NUCLEOTIDE SEQUENCE</scope>
    <source>
        <strain evidence="2">73W</strain>
    </source>
</reference>
<dbReference type="GO" id="GO:0071949">
    <property type="term" value="F:FAD binding"/>
    <property type="evidence" value="ECO:0007669"/>
    <property type="project" value="InterPro"/>
</dbReference>